<dbReference type="AlphaFoldDB" id="A0AAE3NVP1"/>
<gene>
    <name evidence="2" type="ORF">P1J78_20375</name>
</gene>
<keyword evidence="3" id="KW-1185">Reference proteome</keyword>
<evidence type="ECO:0000313" key="2">
    <source>
        <dbReference type="EMBL" id="MDF0603109.1"/>
    </source>
</evidence>
<dbReference type="RefSeq" id="WP_275569233.1">
    <property type="nucleotide sequence ID" value="NZ_JARGYC010000075.1"/>
</dbReference>
<dbReference type="InterPro" id="IPR036291">
    <property type="entry name" value="NAD(P)-bd_dom_sf"/>
</dbReference>
<dbReference type="EMBL" id="JARGYC010000075">
    <property type="protein sequence ID" value="MDF0603109.1"/>
    <property type="molecule type" value="Genomic_DNA"/>
</dbReference>
<dbReference type="Proteomes" id="UP001220964">
    <property type="component" value="Unassembled WGS sequence"/>
</dbReference>
<comment type="caution">
    <text evidence="2">The sequence shown here is derived from an EMBL/GenBank/DDBJ whole genome shotgun (WGS) entry which is preliminary data.</text>
</comment>
<dbReference type="PANTHER" id="PTHR43245">
    <property type="entry name" value="BIFUNCTIONAL POLYMYXIN RESISTANCE PROTEIN ARNA"/>
    <property type="match status" value="1"/>
</dbReference>
<dbReference type="SUPFAM" id="SSF51735">
    <property type="entry name" value="NAD(P)-binding Rossmann-fold domains"/>
    <property type="match status" value="1"/>
</dbReference>
<evidence type="ECO:0000313" key="3">
    <source>
        <dbReference type="Proteomes" id="UP001220964"/>
    </source>
</evidence>
<accession>A0AAE3NVP1</accession>
<sequence>MQGKLLIMGADSRVGRLLRGVWRGPPVVRQARAGTDVAWTLGDGPVRLADPMAGADTVLCLAGATPGAEDFAPNVALGLAAVEAAARAGCGRVLLASTMAVYGPAPGPHAEDGPCAPTGGYGASKLEMERRALALGAERGVAVTALRLGNVVGADSLFRTLAAGREIGLDRFTDGTTPARSCVDPVTLAAILSGLLARPNLPEVMNLATNPPVEMGALLDVAGVAWAPRPAPAGAVPRVAMDLSRLRALVELPERSAADLVAGWRQAAAA</sequence>
<feature type="domain" description="NAD-dependent epimerase/dehydratase" evidence="1">
    <location>
        <begin position="67"/>
        <end position="155"/>
    </location>
</feature>
<reference evidence="2" key="1">
    <citation type="submission" date="2023-03" db="EMBL/GenBank/DDBJ databases">
        <title>Multiphase analysis and comparison of six strains from genera Psychromarinibacter, Lutimaribacter, and Maritimibacter, including a novel species: Psychromarinibacter sediminicola sp. nov.</title>
        <authorList>
            <person name="Wang Y.-H."/>
            <person name="Ye M.-Q."/>
            <person name="Du Z.-J."/>
        </authorList>
    </citation>
    <scope>NUCLEOTIDE SEQUENCE</scope>
    <source>
        <strain evidence="2">C21-152</strain>
    </source>
</reference>
<name>A0AAE3NVP1_9RHOB</name>
<dbReference type="Pfam" id="PF01370">
    <property type="entry name" value="Epimerase"/>
    <property type="match status" value="1"/>
</dbReference>
<protein>
    <submittedName>
        <fullName evidence="2">NAD-dependent epimerase/dehydratase family protein</fullName>
    </submittedName>
</protein>
<evidence type="ECO:0000259" key="1">
    <source>
        <dbReference type="Pfam" id="PF01370"/>
    </source>
</evidence>
<dbReference type="PANTHER" id="PTHR43245:SF13">
    <property type="entry name" value="UDP-D-APIOSE_UDP-D-XYLOSE SYNTHASE 2"/>
    <property type="match status" value="1"/>
</dbReference>
<organism evidence="2 3">
    <name type="scientific">Psychromarinibacter sediminicola</name>
    <dbReference type="NCBI Taxonomy" id="3033385"/>
    <lineage>
        <taxon>Bacteria</taxon>
        <taxon>Pseudomonadati</taxon>
        <taxon>Pseudomonadota</taxon>
        <taxon>Alphaproteobacteria</taxon>
        <taxon>Rhodobacterales</taxon>
        <taxon>Paracoccaceae</taxon>
        <taxon>Psychromarinibacter</taxon>
    </lineage>
</organism>
<dbReference type="Gene3D" id="3.40.50.720">
    <property type="entry name" value="NAD(P)-binding Rossmann-like Domain"/>
    <property type="match status" value="1"/>
</dbReference>
<proteinExistence type="predicted"/>
<dbReference type="InterPro" id="IPR050177">
    <property type="entry name" value="Lipid_A_modif_metabolic_enz"/>
</dbReference>
<dbReference type="InterPro" id="IPR001509">
    <property type="entry name" value="Epimerase_deHydtase"/>
</dbReference>